<dbReference type="SUPFAM" id="SSF52743">
    <property type="entry name" value="Subtilisin-like"/>
    <property type="match status" value="1"/>
</dbReference>
<keyword evidence="2" id="KW-0645">Protease</keyword>
<dbReference type="PRINTS" id="PR00723">
    <property type="entry name" value="SUBTILISIN"/>
</dbReference>
<dbReference type="InterPro" id="IPR036852">
    <property type="entry name" value="Peptidase_S8/S53_dom_sf"/>
</dbReference>
<feature type="region of interest" description="Disordered" evidence="6">
    <location>
        <begin position="391"/>
        <end position="412"/>
    </location>
</feature>
<dbReference type="PANTHER" id="PTHR43399:SF4">
    <property type="entry name" value="CELL WALL-ASSOCIATED PROTEASE"/>
    <property type="match status" value="1"/>
</dbReference>
<comment type="similarity">
    <text evidence="1 5">Belongs to the peptidase S8 family.</text>
</comment>
<dbReference type="InterPro" id="IPR022398">
    <property type="entry name" value="Peptidase_S8_His-AS"/>
</dbReference>
<feature type="signal peptide" evidence="7">
    <location>
        <begin position="1"/>
        <end position="20"/>
    </location>
</feature>
<dbReference type="PANTHER" id="PTHR43399">
    <property type="entry name" value="SUBTILISIN-RELATED"/>
    <property type="match status" value="1"/>
</dbReference>
<dbReference type="PROSITE" id="PS51892">
    <property type="entry name" value="SUBTILASE"/>
    <property type="match status" value="1"/>
</dbReference>
<feature type="domain" description="Peptidase S8/S53" evidence="8">
    <location>
        <begin position="231"/>
        <end position="376"/>
    </location>
</feature>
<feature type="chain" id="PRO_5046394519" evidence="7">
    <location>
        <begin position="21"/>
        <end position="412"/>
    </location>
</feature>
<evidence type="ECO:0000313" key="10">
    <source>
        <dbReference type="Proteomes" id="UP001333996"/>
    </source>
</evidence>
<dbReference type="InterPro" id="IPR015500">
    <property type="entry name" value="Peptidase_S8_subtilisin-rel"/>
</dbReference>
<dbReference type="InterPro" id="IPR000209">
    <property type="entry name" value="Peptidase_S8/S53_dom"/>
</dbReference>
<sequence length="412" mass="41868">MFIASGMVSAVLLAIPGTLAGAATQTGGVGAAGHSTAARPTSRTVTLITGDKVTVTTAADGKVTRSLENPQGRPTGYVTSTVGSDTYVYPTSVLPYVASGRLDQGMFDITRLLADDYDDAHTDKLPLIVTYTDAAARSRTSMALPKGATKTLTLSSIQGAAVSEKRSDAAAFWSSLTTDSAPSAGRAAAVAEPRLGAGIAKIWLDGKAKADLADSTAQIGAPEVWGGGDTGQGVDVAVLDTGIDTQHPDLAGQVSATSSFVPGEDIEDHHGHGTHVASTIAGTGAASDGKEKGVAPGARLHVGKVLDNQGEGQESWILAGMEWAARDQHAKIISMSLGSGPSDGSDPLSQAVESLSRETGALFTIAAGNSGPDTVSASPTPRCPWARWTAPMISPGSPAPDRAWVTAASNRN</sequence>
<protein>
    <submittedName>
        <fullName evidence="9">S8 family serine peptidase</fullName>
    </submittedName>
</protein>
<keyword evidence="10" id="KW-1185">Reference proteome</keyword>
<dbReference type="InterPro" id="IPR023827">
    <property type="entry name" value="Peptidase_S8_Asp-AS"/>
</dbReference>
<dbReference type="PROSITE" id="PS00137">
    <property type="entry name" value="SUBTILASE_HIS"/>
    <property type="match status" value="1"/>
</dbReference>
<comment type="caution">
    <text evidence="9">The sequence shown here is derived from an EMBL/GenBank/DDBJ whole genome shotgun (WGS) entry which is preliminary data.</text>
</comment>
<evidence type="ECO:0000313" key="9">
    <source>
        <dbReference type="EMBL" id="MED7822978.1"/>
    </source>
</evidence>
<comment type="caution">
    <text evidence="5">Lacks conserved residue(s) required for the propagation of feature annotation.</text>
</comment>
<evidence type="ECO:0000256" key="2">
    <source>
        <dbReference type="ARBA" id="ARBA00022670"/>
    </source>
</evidence>
<keyword evidence="3" id="KW-0378">Hydrolase</keyword>
<keyword evidence="7" id="KW-0732">Signal</keyword>
<accession>A0ABU7FHY6</accession>
<dbReference type="Pfam" id="PF00082">
    <property type="entry name" value="Peptidase_S8"/>
    <property type="match status" value="1"/>
</dbReference>
<dbReference type="EMBL" id="JAYWVC010000033">
    <property type="protein sequence ID" value="MED7822978.1"/>
    <property type="molecule type" value="Genomic_DNA"/>
</dbReference>
<evidence type="ECO:0000256" key="1">
    <source>
        <dbReference type="ARBA" id="ARBA00011073"/>
    </source>
</evidence>
<name>A0ABU7FHY6_9ACTN</name>
<gene>
    <name evidence="9" type="ORF">VXC91_13550</name>
</gene>
<dbReference type="InterPro" id="IPR051048">
    <property type="entry name" value="Peptidase_S8/S53_subtilisin"/>
</dbReference>
<evidence type="ECO:0000256" key="5">
    <source>
        <dbReference type="PROSITE-ProRule" id="PRU01240"/>
    </source>
</evidence>
<dbReference type="PROSITE" id="PS00136">
    <property type="entry name" value="SUBTILASE_ASP"/>
    <property type="match status" value="1"/>
</dbReference>
<dbReference type="RefSeq" id="WP_329507400.1">
    <property type="nucleotide sequence ID" value="NZ_BAAAYZ010000019.1"/>
</dbReference>
<organism evidence="9 10">
    <name type="scientific">Streptomyces chiangmaiensis</name>
    <dbReference type="NCBI Taxonomy" id="766497"/>
    <lineage>
        <taxon>Bacteria</taxon>
        <taxon>Bacillati</taxon>
        <taxon>Actinomycetota</taxon>
        <taxon>Actinomycetes</taxon>
        <taxon>Kitasatosporales</taxon>
        <taxon>Streptomycetaceae</taxon>
        <taxon>Streptomyces</taxon>
    </lineage>
</organism>
<reference evidence="9" key="1">
    <citation type="submission" date="2024-01" db="EMBL/GenBank/DDBJ databases">
        <title>First draft genome sequence data of TA4-1, the type strain of Gram-positive actinobacterium Streptomyces chiangmaiensis.</title>
        <authorList>
            <person name="Yasawong M."/>
            <person name="Nantapong N."/>
        </authorList>
    </citation>
    <scope>NUCLEOTIDE SEQUENCE</scope>
    <source>
        <strain evidence="9">TA4-1</strain>
    </source>
</reference>
<evidence type="ECO:0000256" key="3">
    <source>
        <dbReference type="ARBA" id="ARBA00022801"/>
    </source>
</evidence>
<evidence type="ECO:0000256" key="4">
    <source>
        <dbReference type="ARBA" id="ARBA00022825"/>
    </source>
</evidence>
<proteinExistence type="inferred from homology"/>
<dbReference type="Proteomes" id="UP001333996">
    <property type="component" value="Unassembled WGS sequence"/>
</dbReference>
<keyword evidence="4" id="KW-0720">Serine protease</keyword>
<evidence type="ECO:0000256" key="6">
    <source>
        <dbReference type="SAM" id="MobiDB-lite"/>
    </source>
</evidence>
<dbReference type="Gene3D" id="3.40.50.200">
    <property type="entry name" value="Peptidase S8/S53 domain"/>
    <property type="match status" value="1"/>
</dbReference>
<evidence type="ECO:0000256" key="7">
    <source>
        <dbReference type="SAM" id="SignalP"/>
    </source>
</evidence>
<evidence type="ECO:0000259" key="8">
    <source>
        <dbReference type="Pfam" id="PF00082"/>
    </source>
</evidence>